<comment type="caution">
    <text evidence="1">The sequence shown here is derived from an EMBL/GenBank/DDBJ whole genome shotgun (WGS) entry which is preliminary data.</text>
</comment>
<name>A0A4Q4NPG9_ALTAL</name>
<proteinExistence type="predicted"/>
<organism evidence="1 2">
    <name type="scientific">Alternaria alternata</name>
    <name type="common">Alternaria rot fungus</name>
    <name type="synonym">Torula alternata</name>
    <dbReference type="NCBI Taxonomy" id="5599"/>
    <lineage>
        <taxon>Eukaryota</taxon>
        <taxon>Fungi</taxon>
        <taxon>Dikarya</taxon>
        <taxon>Ascomycota</taxon>
        <taxon>Pezizomycotina</taxon>
        <taxon>Dothideomycetes</taxon>
        <taxon>Pleosporomycetidae</taxon>
        <taxon>Pleosporales</taxon>
        <taxon>Pleosporineae</taxon>
        <taxon>Pleosporaceae</taxon>
        <taxon>Alternaria</taxon>
        <taxon>Alternaria sect. Alternaria</taxon>
        <taxon>Alternaria alternata complex</taxon>
    </lineage>
</organism>
<accession>A0A4Q4NPG9</accession>
<sequence length="93" mass="10180">MTAVGTAVVNAIRILNTTVLVARLSLLDYVQQVSRMMPRGYISSLCLVRQIQGQLKARRRGLTFSLDESGMATAATAKVKRATIDERMLGKVV</sequence>
<dbReference type="Proteomes" id="UP000291422">
    <property type="component" value="Unassembled WGS sequence"/>
</dbReference>
<evidence type="ECO:0000313" key="2">
    <source>
        <dbReference type="Proteomes" id="UP000291422"/>
    </source>
</evidence>
<dbReference type="AlphaFoldDB" id="A0A4Q4NPG9"/>
<dbReference type="EMBL" id="PDXD01000005">
    <property type="protein sequence ID" value="RYN79759.1"/>
    <property type="molecule type" value="Genomic_DNA"/>
</dbReference>
<reference evidence="2" key="1">
    <citation type="journal article" date="2019" name="bioRxiv">
        <title>Genomics, evolutionary history and diagnostics of the Alternaria alternata species group including apple and Asian pear pathotypes.</title>
        <authorList>
            <person name="Armitage A.D."/>
            <person name="Cockerton H.M."/>
            <person name="Sreenivasaprasad S."/>
            <person name="Woodhall J.W."/>
            <person name="Lane C.R."/>
            <person name="Harrison R.J."/>
            <person name="Clarkson J.P."/>
        </authorList>
    </citation>
    <scope>NUCLEOTIDE SEQUENCE [LARGE SCALE GENOMIC DNA]</scope>
    <source>
        <strain evidence="2">FERA 1177</strain>
    </source>
</reference>
<evidence type="ECO:0000313" key="1">
    <source>
        <dbReference type="EMBL" id="RYN79759.1"/>
    </source>
</evidence>
<protein>
    <submittedName>
        <fullName evidence="1">Uncharacterized protein</fullName>
    </submittedName>
</protein>
<gene>
    <name evidence="1" type="ORF">AA0117_g3642</name>
</gene>